<evidence type="ECO:0000313" key="2">
    <source>
        <dbReference type="EMBL" id="KAF9462723.1"/>
    </source>
</evidence>
<gene>
    <name evidence="2" type="ORF">BDZ94DRAFT_704707</name>
</gene>
<dbReference type="EMBL" id="MU150269">
    <property type="protein sequence ID" value="KAF9462723.1"/>
    <property type="molecule type" value="Genomic_DNA"/>
</dbReference>
<dbReference type="AlphaFoldDB" id="A0A9P5Y3N8"/>
<evidence type="ECO:0000256" key="1">
    <source>
        <dbReference type="SAM" id="Phobius"/>
    </source>
</evidence>
<name>A0A9P5Y3N8_9AGAR</name>
<sequence length="206" mass="23662">MHEPLPVPELFQYGKIIVGLVFIFFLLTLPPSYFFWAIFLSIFILYEPTRWRLQYYIWEINSFGQVPGRFTVVLTSNDAIHIYCPEAKFLISRLAIRVFGPLSDPKSTLNYVAWRTCLAFAKDFEPQQICPGRQEIANYFNSTPPYIHVKPFLAGLVRGVVNEGEGAPNGMALNEAFVEEYMHVMCSISSPNFLHINPFGRRLSRA</sequence>
<evidence type="ECO:0000313" key="3">
    <source>
        <dbReference type="Proteomes" id="UP000807353"/>
    </source>
</evidence>
<keyword evidence="1" id="KW-1133">Transmembrane helix</keyword>
<accession>A0A9P5Y3N8</accession>
<dbReference type="Proteomes" id="UP000807353">
    <property type="component" value="Unassembled WGS sequence"/>
</dbReference>
<organism evidence="2 3">
    <name type="scientific">Collybia nuda</name>
    <dbReference type="NCBI Taxonomy" id="64659"/>
    <lineage>
        <taxon>Eukaryota</taxon>
        <taxon>Fungi</taxon>
        <taxon>Dikarya</taxon>
        <taxon>Basidiomycota</taxon>
        <taxon>Agaricomycotina</taxon>
        <taxon>Agaricomycetes</taxon>
        <taxon>Agaricomycetidae</taxon>
        <taxon>Agaricales</taxon>
        <taxon>Tricholomatineae</taxon>
        <taxon>Clitocybaceae</taxon>
        <taxon>Collybia</taxon>
    </lineage>
</organism>
<keyword evidence="3" id="KW-1185">Reference proteome</keyword>
<feature type="transmembrane region" description="Helical" evidence="1">
    <location>
        <begin position="16"/>
        <end position="46"/>
    </location>
</feature>
<protein>
    <submittedName>
        <fullName evidence="2">Uncharacterized protein</fullName>
    </submittedName>
</protein>
<proteinExistence type="predicted"/>
<comment type="caution">
    <text evidence="2">The sequence shown here is derived from an EMBL/GenBank/DDBJ whole genome shotgun (WGS) entry which is preliminary data.</text>
</comment>
<keyword evidence="1" id="KW-0472">Membrane</keyword>
<reference evidence="2" key="1">
    <citation type="submission" date="2020-11" db="EMBL/GenBank/DDBJ databases">
        <authorList>
            <consortium name="DOE Joint Genome Institute"/>
            <person name="Ahrendt S."/>
            <person name="Riley R."/>
            <person name="Andreopoulos W."/>
            <person name="Labutti K."/>
            <person name="Pangilinan J."/>
            <person name="Ruiz-Duenas F.J."/>
            <person name="Barrasa J.M."/>
            <person name="Sanchez-Garcia M."/>
            <person name="Camarero S."/>
            <person name="Miyauchi S."/>
            <person name="Serrano A."/>
            <person name="Linde D."/>
            <person name="Babiker R."/>
            <person name="Drula E."/>
            <person name="Ayuso-Fernandez I."/>
            <person name="Pacheco R."/>
            <person name="Padilla G."/>
            <person name="Ferreira P."/>
            <person name="Barriuso J."/>
            <person name="Kellner H."/>
            <person name="Castanera R."/>
            <person name="Alfaro M."/>
            <person name="Ramirez L."/>
            <person name="Pisabarro A.G."/>
            <person name="Kuo A."/>
            <person name="Tritt A."/>
            <person name="Lipzen A."/>
            <person name="He G."/>
            <person name="Yan M."/>
            <person name="Ng V."/>
            <person name="Cullen D."/>
            <person name="Martin F."/>
            <person name="Rosso M.-N."/>
            <person name="Henrissat B."/>
            <person name="Hibbett D."/>
            <person name="Martinez A.T."/>
            <person name="Grigoriev I.V."/>
        </authorList>
    </citation>
    <scope>NUCLEOTIDE SEQUENCE</scope>
    <source>
        <strain evidence="2">CBS 247.69</strain>
    </source>
</reference>
<keyword evidence="1" id="KW-0812">Transmembrane</keyword>